<evidence type="ECO:0000313" key="5">
    <source>
        <dbReference type="Proteomes" id="UP001231587"/>
    </source>
</evidence>
<comment type="caution">
    <text evidence="2">The sequence shown here is derived from an EMBL/GenBank/DDBJ whole genome shotgun (WGS) entry which is preliminary data.</text>
</comment>
<reference evidence="2" key="1">
    <citation type="submission" date="2021-03" db="EMBL/GenBank/DDBJ databases">
        <title>Genomic Encyclopedia of Type Strains, Phase IV (KMG-IV): sequencing the most valuable type-strain genomes for metagenomic binning, comparative biology and taxonomic classification.</title>
        <authorList>
            <person name="Goeker M."/>
        </authorList>
    </citation>
    <scope>NUCLEOTIDE SEQUENCE</scope>
    <source>
        <strain evidence="2">DSM 15523</strain>
        <strain evidence="3 5">DSM 16476</strain>
    </source>
</reference>
<feature type="signal peptide" evidence="1">
    <location>
        <begin position="1"/>
        <end position="19"/>
    </location>
</feature>
<dbReference type="EMBL" id="JAUSUU010000002">
    <property type="protein sequence ID" value="MDQ0334258.1"/>
    <property type="molecule type" value="Genomic_DNA"/>
</dbReference>
<dbReference type="Proteomes" id="UP001231587">
    <property type="component" value="Unassembled WGS sequence"/>
</dbReference>
<feature type="chain" id="PRO_5040986599" description="G8 domain-containing protein" evidence="1">
    <location>
        <begin position="20"/>
        <end position="752"/>
    </location>
</feature>
<dbReference type="NCBIfam" id="NF033708">
    <property type="entry name" value="T9SS_Cterm_ChiA"/>
    <property type="match status" value="1"/>
</dbReference>
<dbReference type="RefSeq" id="WP_057781904.1">
    <property type="nucleotide sequence ID" value="NZ_JAGGJQ010000001.1"/>
</dbReference>
<dbReference type="Proteomes" id="UP001138672">
    <property type="component" value="Unassembled WGS sequence"/>
</dbReference>
<keyword evidence="5" id="KW-1185">Reference proteome</keyword>
<evidence type="ECO:0000313" key="4">
    <source>
        <dbReference type="Proteomes" id="UP001138672"/>
    </source>
</evidence>
<name>A0A9X0YI14_9FLAO</name>
<dbReference type="AlphaFoldDB" id="A0A9X0YI14"/>
<sequence>MKRLYLFLIFGILSITAFGQTWTGNSDTNWNNTSNWSPNSLPTINTDVVINYPSRYPIIDGINAVAKSITIAHNGSLTIQNGGELTVQNDFSTNSPIYISDGELIVGGDLYTTNNIEADNSTIEANNFELANSGNGALIIDQTTLKITEDINVYKSFDTGVLSNIYANNINFYNSNSSWLIDETNVYISNDFYAGADVNLVNGSYVQTKNLELLDNGRTWVLNDTSTLTVEEEINLRNKITLNDNASLIQTSDTDLNTYANNYWSGGLIVNRTASNIKNYDYVYWSSPVEGSELTDIANTSHRYKWIPTTTTEYTSNFGNWEETSEQMTIGKGYIVRVGTSGAASTFSQTFTAEIKYDSDSNSNKFFKINNGPISIPVYRGDYNSGSYSNGPSATIVSNEDDNWNLVGNPYPSAISVETFLTENENVIEGGVRIWTHGTEIGDYDDPFYQDFVQNYTASDYITYTSLGSSVPPPPPGSGSDYIASCQGFFVSMRHDATSGTNLNFTNAMRTYDADYTNSEFYRTDTSTQKSRIWLSFTADETKSYNSMLIGYAQGATNDKDPIYDAVIMDHNIMSIYSLVNEEPLVIQGRSLPFLDTDKVPLGIITLTKDLYTIGISKTDGAFENNQDIYLEDLYENTIHNLKDSAYEFISEAGTFNDRFILRYQDSTLSVDDVITDSSLKIIATENFIKASTASNTINSIIVYDILGRVLYQANGLNTTQVKLDQLAPTQSPLIVKATLINGTTKTQKVIY</sequence>
<gene>
    <name evidence="2" type="ORF">J2Z56_000019</name>
    <name evidence="3" type="ORF">J2Z57_000685</name>
</gene>
<evidence type="ECO:0000256" key="1">
    <source>
        <dbReference type="SAM" id="SignalP"/>
    </source>
</evidence>
<evidence type="ECO:0008006" key="6">
    <source>
        <dbReference type="Google" id="ProtNLM"/>
    </source>
</evidence>
<evidence type="ECO:0000313" key="3">
    <source>
        <dbReference type="EMBL" id="MDQ0334258.1"/>
    </source>
</evidence>
<organism evidence="2 4">
    <name type="scientific">Formosa algae</name>
    <dbReference type="NCBI Taxonomy" id="225843"/>
    <lineage>
        <taxon>Bacteria</taxon>
        <taxon>Pseudomonadati</taxon>
        <taxon>Bacteroidota</taxon>
        <taxon>Flavobacteriia</taxon>
        <taxon>Flavobacteriales</taxon>
        <taxon>Flavobacteriaceae</taxon>
        <taxon>Formosa</taxon>
    </lineage>
</organism>
<protein>
    <recommendedName>
        <fullName evidence="6">G8 domain-containing protein</fullName>
    </recommendedName>
</protein>
<proteinExistence type="predicted"/>
<accession>A0A9X0YI14</accession>
<dbReference type="EMBL" id="JAGGJQ010000001">
    <property type="protein sequence ID" value="MBP1838123.1"/>
    <property type="molecule type" value="Genomic_DNA"/>
</dbReference>
<evidence type="ECO:0000313" key="2">
    <source>
        <dbReference type="EMBL" id="MBP1838123.1"/>
    </source>
</evidence>
<keyword evidence="1" id="KW-0732">Signal</keyword>